<keyword evidence="6 9" id="KW-1133">Transmembrane helix</keyword>
<feature type="transmembrane region" description="Helical" evidence="9">
    <location>
        <begin position="409"/>
        <end position="431"/>
    </location>
</feature>
<dbReference type="PRINTS" id="PR01806">
    <property type="entry name" value="VIRFACTRMVIN"/>
</dbReference>
<comment type="subcellular location">
    <subcellularLocation>
        <location evidence="1">Cell membrane</location>
        <topology evidence="1">Multi-pass membrane protein</topology>
    </subcellularLocation>
</comment>
<name>A0A2P4UM52_9ACTN</name>
<proteinExistence type="predicted"/>
<evidence type="ECO:0000256" key="6">
    <source>
        <dbReference type="ARBA" id="ARBA00022989"/>
    </source>
</evidence>
<feature type="transmembrane region" description="Helical" evidence="9">
    <location>
        <begin position="507"/>
        <end position="529"/>
    </location>
</feature>
<reference evidence="10 11" key="1">
    <citation type="journal article" date="2017" name="Chemistry">
        <title>Isolation, Biosynthesis and Chemical Modifications of Rubterolones A-F: Rare Tropolone Alkaloids from Actinomadura sp. 5-2.</title>
        <authorList>
            <person name="Guo H."/>
            <person name="Benndorf R."/>
            <person name="Leichnitz D."/>
            <person name="Klassen J.L."/>
            <person name="Vollmers J."/>
            <person name="Gorls H."/>
            <person name="Steinacker M."/>
            <person name="Weigel C."/>
            <person name="Dahse H.M."/>
            <person name="Kaster A.K."/>
            <person name="de Beer Z.W."/>
            <person name="Poulsen M."/>
            <person name="Beemelmanns C."/>
        </authorList>
    </citation>
    <scope>NUCLEOTIDE SEQUENCE [LARGE SCALE GENOMIC DNA]</scope>
    <source>
        <strain evidence="10 11">5-2</strain>
    </source>
</reference>
<feature type="region of interest" description="Disordered" evidence="8">
    <location>
        <begin position="1"/>
        <end position="104"/>
    </location>
</feature>
<dbReference type="Proteomes" id="UP000242367">
    <property type="component" value="Unassembled WGS sequence"/>
</dbReference>
<organism evidence="10 11">
    <name type="scientific">Actinomadura rubteroloni</name>
    <dbReference type="NCBI Taxonomy" id="1926885"/>
    <lineage>
        <taxon>Bacteria</taxon>
        <taxon>Bacillati</taxon>
        <taxon>Actinomycetota</taxon>
        <taxon>Actinomycetes</taxon>
        <taxon>Streptosporangiales</taxon>
        <taxon>Thermomonosporaceae</taxon>
        <taxon>Actinomadura</taxon>
    </lineage>
</organism>
<keyword evidence="11" id="KW-1185">Reference proteome</keyword>
<dbReference type="GO" id="GO:0015648">
    <property type="term" value="F:lipid-linked peptidoglycan transporter activity"/>
    <property type="evidence" value="ECO:0007669"/>
    <property type="project" value="TreeGrafter"/>
</dbReference>
<feature type="transmembrane region" description="Helical" evidence="9">
    <location>
        <begin position="230"/>
        <end position="249"/>
    </location>
</feature>
<feature type="compositionally biased region" description="Basic and acidic residues" evidence="8">
    <location>
        <begin position="15"/>
        <end position="96"/>
    </location>
</feature>
<feature type="transmembrane region" description="Helical" evidence="9">
    <location>
        <begin position="570"/>
        <end position="590"/>
    </location>
</feature>
<dbReference type="InterPro" id="IPR004268">
    <property type="entry name" value="MurJ"/>
</dbReference>
<keyword evidence="7 9" id="KW-0472">Membrane</keyword>
<protein>
    <submittedName>
        <fullName evidence="10">Putative peptidoglycan biosynthesis protein MurJ</fullName>
    </submittedName>
</protein>
<dbReference type="GO" id="GO:0034204">
    <property type="term" value="P:lipid translocation"/>
    <property type="evidence" value="ECO:0007669"/>
    <property type="project" value="TreeGrafter"/>
</dbReference>
<dbReference type="PANTHER" id="PTHR47019:SF1">
    <property type="entry name" value="LIPID II FLIPPASE MURJ"/>
    <property type="match status" value="1"/>
</dbReference>
<dbReference type="GO" id="GO:0009252">
    <property type="term" value="P:peptidoglycan biosynthetic process"/>
    <property type="evidence" value="ECO:0007669"/>
    <property type="project" value="UniProtKB-KW"/>
</dbReference>
<feature type="transmembrane region" description="Helical" evidence="9">
    <location>
        <begin position="541"/>
        <end position="558"/>
    </location>
</feature>
<dbReference type="EMBL" id="MTBP01000001">
    <property type="protein sequence ID" value="POM26130.1"/>
    <property type="molecule type" value="Genomic_DNA"/>
</dbReference>
<evidence type="ECO:0000313" key="10">
    <source>
        <dbReference type="EMBL" id="POM26130.1"/>
    </source>
</evidence>
<dbReference type="AlphaFoldDB" id="A0A2P4UM52"/>
<evidence type="ECO:0000256" key="8">
    <source>
        <dbReference type="SAM" id="MobiDB-lite"/>
    </source>
</evidence>
<gene>
    <name evidence="10" type="primary">murJ</name>
    <name evidence="10" type="ORF">BTM25_05180</name>
</gene>
<dbReference type="InterPro" id="IPR051050">
    <property type="entry name" value="Lipid_II_flippase_MurJ/MviN"/>
</dbReference>
<evidence type="ECO:0000256" key="1">
    <source>
        <dbReference type="ARBA" id="ARBA00004651"/>
    </source>
</evidence>
<evidence type="ECO:0000256" key="3">
    <source>
        <dbReference type="ARBA" id="ARBA00022692"/>
    </source>
</evidence>
<dbReference type="PANTHER" id="PTHR47019">
    <property type="entry name" value="LIPID II FLIPPASE MURJ"/>
    <property type="match status" value="1"/>
</dbReference>
<feature type="transmembrane region" description="Helical" evidence="9">
    <location>
        <begin position="195"/>
        <end position="218"/>
    </location>
</feature>
<dbReference type="GO" id="GO:0005886">
    <property type="term" value="C:plasma membrane"/>
    <property type="evidence" value="ECO:0007669"/>
    <property type="project" value="UniProtKB-SubCell"/>
</dbReference>
<feature type="transmembrane region" description="Helical" evidence="9">
    <location>
        <begin position="319"/>
        <end position="337"/>
    </location>
</feature>
<evidence type="ECO:0000256" key="7">
    <source>
        <dbReference type="ARBA" id="ARBA00023136"/>
    </source>
</evidence>
<keyword evidence="2" id="KW-1003">Cell membrane</keyword>
<keyword evidence="3 9" id="KW-0812">Transmembrane</keyword>
<dbReference type="GO" id="GO:0008360">
    <property type="term" value="P:regulation of cell shape"/>
    <property type="evidence" value="ECO:0007669"/>
    <property type="project" value="UniProtKB-KW"/>
</dbReference>
<feature type="transmembrane region" description="Helical" evidence="9">
    <location>
        <begin position="285"/>
        <end position="307"/>
    </location>
</feature>
<feature type="transmembrane region" description="Helical" evidence="9">
    <location>
        <begin position="481"/>
        <end position="501"/>
    </location>
</feature>
<feature type="transmembrane region" description="Helical" evidence="9">
    <location>
        <begin position="261"/>
        <end position="278"/>
    </location>
</feature>
<keyword evidence="5" id="KW-0573">Peptidoglycan synthesis</keyword>
<feature type="transmembrane region" description="Helical" evidence="9">
    <location>
        <begin position="451"/>
        <end position="469"/>
    </location>
</feature>
<dbReference type="RefSeq" id="WP_103561142.1">
    <property type="nucleotide sequence ID" value="NZ_MTBP01000001.1"/>
</dbReference>
<evidence type="ECO:0000256" key="4">
    <source>
        <dbReference type="ARBA" id="ARBA00022960"/>
    </source>
</evidence>
<comment type="caution">
    <text evidence="10">The sequence shown here is derived from an EMBL/GenBank/DDBJ whole genome shotgun (WGS) entry which is preliminary data.</text>
</comment>
<evidence type="ECO:0000256" key="9">
    <source>
        <dbReference type="SAM" id="Phobius"/>
    </source>
</evidence>
<evidence type="ECO:0000256" key="2">
    <source>
        <dbReference type="ARBA" id="ARBA00022475"/>
    </source>
</evidence>
<evidence type="ECO:0000313" key="11">
    <source>
        <dbReference type="Proteomes" id="UP000242367"/>
    </source>
</evidence>
<evidence type="ECO:0000256" key="5">
    <source>
        <dbReference type="ARBA" id="ARBA00022984"/>
    </source>
</evidence>
<dbReference type="Pfam" id="PF03023">
    <property type="entry name" value="MurJ"/>
    <property type="match status" value="1"/>
</dbReference>
<keyword evidence="4" id="KW-0133">Cell shape</keyword>
<sequence length="605" mass="62341">MTAPEAHATGARETAGPREAQREPEARAARWTEERAERGTSEHATKEARGSERAAGSRETQRELEARAARWTEERAERGTSEHATKEARGSERAAGSRDTQPAVRRVSVGRAAALSAVLVAGGTGLGFVRDLIMAHTFGAGRDTDAFLIGWMIPETASPLLIEDAMALLAVPLVTRALRDRGSARPLAAAVLPPLVGVLSVVAGALALGAPALVAALAPGLASPDDAVRCVRAAAVTVVMFGVAGFMSATLRAHGRFGPPAAIYLAYNAGIIASILLLRDRWGVLSAAVGVALGSVFMVLAQLPAFVRCLRPAPRALPSPATALLPAAVASVAVFTLARQAQVFVERFLGAGLAAGTISELNYAQKVAQVPMVLSLLVVTVTFPRLALASAEDDARAVRDRVENDILHVSALVLAATAFLVACGGDVVALLFRHGAFGADAADGTARILRVYALGLWGQTMVGVAARAFFARRGPMWRPALATACGLAVTVAVGVLGVRLWGAPALAAANAAGITAGALLMLAGVRARVARIRFRVLARGLARLAVAAVAACAAGLAARDAVAAPLPAALLGGLAVLTVFALVALPRAAVLRPPSRFARRTEGLR</sequence>
<accession>A0A2P4UM52</accession>